<keyword evidence="7" id="KW-1185">Reference proteome</keyword>
<dbReference type="RefSeq" id="WP_123094977.1">
    <property type="nucleotide sequence ID" value="NZ_RIZG01000003.1"/>
</dbReference>
<dbReference type="PROSITE" id="PS50931">
    <property type="entry name" value="HTH_LYSR"/>
    <property type="match status" value="1"/>
</dbReference>
<dbReference type="Pfam" id="PF00126">
    <property type="entry name" value="HTH_1"/>
    <property type="match status" value="1"/>
</dbReference>
<dbReference type="InterPro" id="IPR036390">
    <property type="entry name" value="WH_DNA-bd_sf"/>
</dbReference>
<dbReference type="OrthoDB" id="9803735at2"/>
<accession>A0A3M8Q5Q1</accession>
<evidence type="ECO:0000256" key="1">
    <source>
        <dbReference type="ARBA" id="ARBA00009437"/>
    </source>
</evidence>
<gene>
    <name evidence="6" type="primary">ilvY</name>
    <name evidence="6" type="ORF">EBI00_05740</name>
</gene>
<feature type="domain" description="HTH lysR-type" evidence="5">
    <location>
        <begin position="1"/>
        <end position="58"/>
    </location>
</feature>
<evidence type="ECO:0000313" key="7">
    <source>
        <dbReference type="Proteomes" id="UP000280507"/>
    </source>
</evidence>
<name>A0A3M8Q5Q1_9GAMM</name>
<organism evidence="6 7">
    <name type="scientific">Marinomonas hwangdonensis</name>
    <dbReference type="NCBI Taxonomy" id="1053647"/>
    <lineage>
        <taxon>Bacteria</taxon>
        <taxon>Pseudomonadati</taxon>
        <taxon>Pseudomonadota</taxon>
        <taxon>Gammaproteobacteria</taxon>
        <taxon>Oceanospirillales</taxon>
        <taxon>Oceanospirillaceae</taxon>
        <taxon>Marinomonas</taxon>
    </lineage>
</organism>
<dbReference type="FunFam" id="1.10.10.10:FF:000001">
    <property type="entry name" value="LysR family transcriptional regulator"/>
    <property type="match status" value="1"/>
</dbReference>
<dbReference type="EMBL" id="RIZG01000003">
    <property type="protein sequence ID" value="RNF51403.1"/>
    <property type="molecule type" value="Genomic_DNA"/>
</dbReference>
<dbReference type="SUPFAM" id="SSF53850">
    <property type="entry name" value="Periplasmic binding protein-like II"/>
    <property type="match status" value="1"/>
</dbReference>
<dbReference type="SUPFAM" id="SSF46785">
    <property type="entry name" value="Winged helix' DNA-binding domain"/>
    <property type="match status" value="1"/>
</dbReference>
<comment type="caution">
    <text evidence="6">The sequence shown here is derived from an EMBL/GenBank/DDBJ whole genome shotgun (WGS) entry which is preliminary data.</text>
</comment>
<dbReference type="Proteomes" id="UP000280507">
    <property type="component" value="Unassembled WGS sequence"/>
</dbReference>
<dbReference type="GO" id="GO:0003700">
    <property type="term" value="F:DNA-binding transcription factor activity"/>
    <property type="evidence" value="ECO:0007669"/>
    <property type="project" value="InterPro"/>
</dbReference>
<dbReference type="NCBIfam" id="NF008722">
    <property type="entry name" value="PRK11716.1"/>
    <property type="match status" value="1"/>
</dbReference>
<dbReference type="Gene3D" id="1.10.10.10">
    <property type="entry name" value="Winged helix-like DNA-binding domain superfamily/Winged helix DNA-binding domain"/>
    <property type="match status" value="1"/>
</dbReference>
<dbReference type="InterPro" id="IPR036388">
    <property type="entry name" value="WH-like_DNA-bd_sf"/>
</dbReference>
<dbReference type="Pfam" id="PF03466">
    <property type="entry name" value="LysR_substrate"/>
    <property type="match status" value="1"/>
</dbReference>
<dbReference type="AlphaFoldDB" id="A0A3M8Q5Q1"/>
<evidence type="ECO:0000256" key="2">
    <source>
        <dbReference type="ARBA" id="ARBA00023015"/>
    </source>
</evidence>
<dbReference type="InterPro" id="IPR000847">
    <property type="entry name" value="LysR_HTH_N"/>
</dbReference>
<dbReference type="Gene3D" id="3.40.190.10">
    <property type="entry name" value="Periplasmic binding protein-like II"/>
    <property type="match status" value="2"/>
</dbReference>
<comment type="similarity">
    <text evidence="1">Belongs to the LysR transcriptional regulatory family.</text>
</comment>
<sequence length="296" mass="33202">MNIKTLKQFLALAETLNFGRASDECHISISALSRNIRQLEEELGVALFNRDNRTVALTQEGQKFLKYARDTSRQWNLIRHELADNSDQLRGEISLYGSVTASYSFLYELLRRFRVAYPGIEIKLRTGDPEHAIAHILDGKEDITIAAKPANLPRGVAFKPMAVSPLLFIAPIDQQVPNVPSHVPESVQEWANIPMILSESGVSRAHVDDWFRQRDITPRIYAQVTGNEAIVSMVSLGFGIGVVPKIVLDNSPLRERVQVLDVKPELAPYDIGLFALNKSLKNPMVEAFWSLIEESV</sequence>
<evidence type="ECO:0000313" key="6">
    <source>
        <dbReference type="EMBL" id="RNF51403.1"/>
    </source>
</evidence>
<keyword evidence="2" id="KW-0805">Transcription regulation</keyword>
<evidence type="ECO:0000256" key="4">
    <source>
        <dbReference type="ARBA" id="ARBA00023163"/>
    </source>
</evidence>
<evidence type="ECO:0000259" key="5">
    <source>
        <dbReference type="PROSITE" id="PS50931"/>
    </source>
</evidence>
<keyword evidence="3" id="KW-0238">DNA-binding</keyword>
<dbReference type="PANTHER" id="PTHR30126:SF81">
    <property type="entry name" value="HTH-TYPE TRANSCRIPTIONAL REGULATOR ILVY"/>
    <property type="match status" value="1"/>
</dbReference>
<dbReference type="CDD" id="cd08430">
    <property type="entry name" value="PBP2_IlvY"/>
    <property type="match status" value="1"/>
</dbReference>
<proteinExistence type="inferred from homology"/>
<dbReference type="InterPro" id="IPR005119">
    <property type="entry name" value="LysR_subst-bd"/>
</dbReference>
<protein>
    <submittedName>
        <fullName evidence="6">HTH-type transcriptional activator IlvY</fullName>
    </submittedName>
</protein>
<keyword evidence="4" id="KW-0804">Transcription</keyword>
<dbReference type="PANTHER" id="PTHR30126">
    <property type="entry name" value="HTH-TYPE TRANSCRIPTIONAL REGULATOR"/>
    <property type="match status" value="1"/>
</dbReference>
<dbReference type="InterPro" id="IPR037404">
    <property type="entry name" value="IlvY_PBP2"/>
</dbReference>
<reference evidence="6 7" key="1">
    <citation type="journal article" date="2012" name="Int. J. Syst. Evol. Microbiol.">
        <title>Marinomonas hwangdonensis sp. nov., isolated from seawater.</title>
        <authorList>
            <person name="Jung Y.T."/>
            <person name="Oh T.K."/>
            <person name="Yoon J.H."/>
        </authorList>
    </citation>
    <scope>NUCLEOTIDE SEQUENCE [LARGE SCALE GENOMIC DNA]</scope>
    <source>
        <strain evidence="6 7">HDW-15</strain>
    </source>
</reference>
<dbReference type="GO" id="GO:0000976">
    <property type="term" value="F:transcription cis-regulatory region binding"/>
    <property type="evidence" value="ECO:0007669"/>
    <property type="project" value="TreeGrafter"/>
</dbReference>
<evidence type="ECO:0000256" key="3">
    <source>
        <dbReference type="ARBA" id="ARBA00023125"/>
    </source>
</evidence>